<dbReference type="PANTHER" id="PTHR22911:SF103">
    <property type="entry name" value="BLR2811 PROTEIN"/>
    <property type="match status" value="1"/>
</dbReference>
<sequence length="309" mass="33450">MAKLSPVAVGVLFLLLGNLSSSLSDVAVKLLEGGISAFQYMFIRQLLSVVIILPFWLKLTLAQRAIGNTSITIIRAHLVLAGSGLVMVALTWLPLATANALFYAAPLLMLPLSAWLLKEKPERTKVLATLTGFFGVLVVLRPEHFHWAAVAALGCALTLALYNVLVRKLPAQQPVITTLFWTGVFSLPIAAALAVIYWQPITVDEIMLIAASAVFTLGYHGSSVVAYRQAETCKLGLVEYSGLVFVTIIGIIGFNEVPDLLTTIGILLIILPMMPLGKLRRNHRPNTSVPASADKLTDEKRPQSGLFLL</sequence>
<dbReference type="InterPro" id="IPR037185">
    <property type="entry name" value="EmrE-like"/>
</dbReference>
<proteinExistence type="predicted"/>
<dbReference type="SUPFAM" id="SSF103481">
    <property type="entry name" value="Multidrug resistance efflux transporter EmrE"/>
    <property type="match status" value="2"/>
</dbReference>
<feature type="transmembrane region" description="Helical" evidence="2">
    <location>
        <begin position="260"/>
        <end position="277"/>
    </location>
</feature>
<feature type="domain" description="EamA" evidence="3">
    <location>
        <begin position="147"/>
        <end position="271"/>
    </location>
</feature>
<comment type="caution">
    <text evidence="4">The sequence shown here is derived from an EMBL/GenBank/DDBJ whole genome shotgun (WGS) entry which is preliminary data.</text>
</comment>
<dbReference type="AlphaFoldDB" id="L8J3D9"/>
<reference evidence="4 5" key="1">
    <citation type="submission" date="2012-12" db="EMBL/GenBank/DDBJ databases">
        <title>Genome Assembly of Photobacterium sp. AK15.</title>
        <authorList>
            <person name="Khatri I."/>
            <person name="Vaidya B."/>
            <person name="Srinivas T.N.R."/>
            <person name="Subramanian S."/>
            <person name="Pinnaka A."/>
        </authorList>
    </citation>
    <scope>NUCLEOTIDE SEQUENCE [LARGE SCALE GENOMIC DNA]</scope>
    <source>
        <strain evidence="4 5">AK15</strain>
    </source>
</reference>
<feature type="transmembrane region" description="Helical" evidence="2">
    <location>
        <begin position="73"/>
        <end position="94"/>
    </location>
</feature>
<dbReference type="EMBL" id="AMZO01000042">
    <property type="protein sequence ID" value="ELR63370.1"/>
    <property type="molecule type" value="Genomic_DNA"/>
</dbReference>
<feature type="domain" description="EamA" evidence="3">
    <location>
        <begin position="10"/>
        <end position="140"/>
    </location>
</feature>
<keyword evidence="2" id="KW-0812">Transmembrane</keyword>
<feature type="transmembrane region" description="Helical" evidence="2">
    <location>
        <begin position="146"/>
        <end position="166"/>
    </location>
</feature>
<dbReference type="InterPro" id="IPR000620">
    <property type="entry name" value="EamA_dom"/>
</dbReference>
<feature type="transmembrane region" description="Helical" evidence="2">
    <location>
        <begin position="100"/>
        <end position="117"/>
    </location>
</feature>
<name>L8J3D9_9GAMM</name>
<feature type="transmembrane region" description="Helical" evidence="2">
    <location>
        <begin position="237"/>
        <end position="254"/>
    </location>
</feature>
<keyword evidence="5" id="KW-1185">Reference proteome</keyword>
<organism evidence="4 5">
    <name type="scientific">Photobacterium marinum</name>
    <dbReference type="NCBI Taxonomy" id="1056511"/>
    <lineage>
        <taxon>Bacteria</taxon>
        <taxon>Pseudomonadati</taxon>
        <taxon>Pseudomonadota</taxon>
        <taxon>Gammaproteobacteria</taxon>
        <taxon>Vibrionales</taxon>
        <taxon>Vibrionaceae</taxon>
        <taxon>Photobacterium</taxon>
    </lineage>
</organism>
<dbReference type="Pfam" id="PF00892">
    <property type="entry name" value="EamA"/>
    <property type="match status" value="2"/>
</dbReference>
<feature type="transmembrane region" description="Helical" evidence="2">
    <location>
        <begin position="178"/>
        <end position="200"/>
    </location>
</feature>
<accession>L8J3D9</accession>
<keyword evidence="2" id="KW-1133">Transmembrane helix</keyword>
<dbReference type="PATRIC" id="fig|1056511.3.peg.4625"/>
<gene>
    <name evidence="4" type="ORF">C942_03811</name>
</gene>
<evidence type="ECO:0000313" key="4">
    <source>
        <dbReference type="EMBL" id="ELR63370.1"/>
    </source>
</evidence>
<evidence type="ECO:0000256" key="1">
    <source>
        <dbReference type="SAM" id="MobiDB-lite"/>
    </source>
</evidence>
<evidence type="ECO:0000259" key="3">
    <source>
        <dbReference type="Pfam" id="PF00892"/>
    </source>
</evidence>
<evidence type="ECO:0000256" key="2">
    <source>
        <dbReference type="SAM" id="Phobius"/>
    </source>
</evidence>
<feature type="transmembrane region" description="Helical" evidence="2">
    <location>
        <begin position="206"/>
        <end position="225"/>
    </location>
</feature>
<dbReference type="RefSeq" id="WP_007470766.1">
    <property type="nucleotide sequence ID" value="NZ_AMZO01000042.1"/>
</dbReference>
<feature type="transmembrane region" description="Helical" evidence="2">
    <location>
        <begin position="40"/>
        <end position="61"/>
    </location>
</feature>
<evidence type="ECO:0000313" key="5">
    <source>
        <dbReference type="Proteomes" id="UP000011134"/>
    </source>
</evidence>
<keyword evidence="2" id="KW-0472">Membrane</keyword>
<dbReference type="OrthoDB" id="148351at2"/>
<protein>
    <submittedName>
        <fullName evidence="4">Permease of the drug/metabolite transporter (DMT) superfamily</fullName>
    </submittedName>
</protein>
<feature type="region of interest" description="Disordered" evidence="1">
    <location>
        <begin position="283"/>
        <end position="309"/>
    </location>
</feature>
<dbReference type="GO" id="GO:0016020">
    <property type="term" value="C:membrane"/>
    <property type="evidence" value="ECO:0007669"/>
    <property type="project" value="InterPro"/>
</dbReference>
<dbReference type="PANTHER" id="PTHR22911">
    <property type="entry name" value="ACYL-MALONYL CONDENSING ENZYME-RELATED"/>
    <property type="match status" value="1"/>
</dbReference>
<dbReference type="Proteomes" id="UP000011134">
    <property type="component" value="Unassembled WGS sequence"/>
</dbReference>
<feature type="transmembrane region" description="Helical" evidence="2">
    <location>
        <begin position="124"/>
        <end position="140"/>
    </location>
</feature>